<reference evidence="1 2" key="1">
    <citation type="submission" date="2024-03" db="EMBL/GenBank/DDBJ databases">
        <title>Pseudoalteromonas qingdaonensis sp. nov., isolated from the intestines of marine benthic organisms.</title>
        <authorList>
            <person name="Lin X."/>
            <person name="Fang S."/>
            <person name="Hu X."/>
        </authorList>
    </citation>
    <scope>NUCLEOTIDE SEQUENCE [LARGE SCALE GENOMIC DNA]</scope>
    <source>
        <strain evidence="1 2">YIC-827</strain>
    </source>
</reference>
<gene>
    <name evidence="1" type="ORF">WCN91_13430</name>
</gene>
<evidence type="ECO:0000313" key="1">
    <source>
        <dbReference type="EMBL" id="MEM0516402.1"/>
    </source>
</evidence>
<proteinExistence type="predicted"/>
<organism evidence="1 2">
    <name type="scientific">Pseudoalteromonas qingdaonensis</name>
    <dbReference type="NCBI Taxonomy" id="3131913"/>
    <lineage>
        <taxon>Bacteria</taxon>
        <taxon>Pseudomonadati</taxon>
        <taxon>Pseudomonadota</taxon>
        <taxon>Gammaproteobacteria</taxon>
        <taxon>Alteromonadales</taxon>
        <taxon>Pseudoalteromonadaceae</taxon>
        <taxon>Pseudoalteromonas</taxon>
    </lineage>
</organism>
<comment type="caution">
    <text evidence="1">The sequence shown here is derived from an EMBL/GenBank/DDBJ whole genome shotgun (WGS) entry which is preliminary data.</text>
</comment>
<protein>
    <submittedName>
        <fullName evidence="1">Uncharacterized protein</fullName>
    </submittedName>
</protein>
<accession>A0ABU9MYV1</accession>
<keyword evidence="2" id="KW-1185">Reference proteome</keyword>
<name>A0ABU9MYV1_9GAMM</name>
<dbReference type="Proteomes" id="UP001447008">
    <property type="component" value="Unassembled WGS sequence"/>
</dbReference>
<sequence length="218" mass="24924">MRQQPSQQADLFALDQQRVLYAELCNAFYARELHRLSQQLTHQGDGTRLARLLDSLPYYVERAAFHIVHGHCPLTLDGQNGSWIAKQASKPPQGDKSANLAFFSTYAKVGILVPLLVTQGRLQFVMLDTLDQVSSNRLHCNQAGWFDLDGQYRDTRLSSAQDVQLLVPNKKHFTPACCGHRWQQFKVSSPRTLSLREMLLTTRINWKNFKQPLPMKES</sequence>
<dbReference type="RefSeq" id="WP_342679866.1">
    <property type="nucleotide sequence ID" value="NZ_JBCGCU010000018.1"/>
</dbReference>
<dbReference type="EMBL" id="JBCGCU010000018">
    <property type="protein sequence ID" value="MEM0516402.1"/>
    <property type="molecule type" value="Genomic_DNA"/>
</dbReference>
<evidence type="ECO:0000313" key="2">
    <source>
        <dbReference type="Proteomes" id="UP001447008"/>
    </source>
</evidence>